<evidence type="ECO:0000313" key="2">
    <source>
        <dbReference type="EMBL" id="KAH3726936.1"/>
    </source>
</evidence>
<gene>
    <name evidence="2" type="ORF">DPMN_052813</name>
</gene>
<feature type="region of interest" description="Disordered" evidence="1">
    <location>
        <begin position="78"/>
        <end position="109"/>
    </location>
</feature>
<comment type="caution">
    <text evidence="2">The sequence shown here is derived from an EMBL/GenBank/DDBJ whole genome shotgun (WGS) entry which is preliminary data.</text>
</comment>
<evidence type="ECO:0000313" key="3">
    <source>
        <dbReference type="Proteomes" id="UP000828390"/>
    </source>
</evidence>
<protein>
    <submittedName>
        <fullName evidence="2">Uncharacterized protein</fullName>
    </submittedName>
</protein>
<feature type="compositionally biased region" description="Basic and acidic residues" evidence="1">
    <location>
        <begin position="94"/>
        <end position="109"/>
    </location>
</feature>
<reference evidence="2" key="1">
    <citation type="journal article" date="2019" name="bioRxiv">
        <title>The Genome of the Zebra Mussel, Dreissena polymorpha: A Resource for Invasive Species Research.</title>
        <authorList>
            <person name="McCartney M.A."/>
            <person name="Auch B."/>
            <person name="Kono T."/>
            <person name="Mallez S."/>
            <person name="Zhang Y."/>
            <person name="Obille A."/>
            <person name="Becker A."/>
            <person name="Abrahante J.E."/>
            <person name="Garbe J."/>
            <person name="Badalamenti J.P."/>
            <person name="Herman A."/>
            <person name="Mangelson H."/>
            <person name="Liachko I."/>
            <person name="Sullivan S."/>
            <person name="Sone E.D."/>
            <person name="Koren S."/>
            <person name="Silverstein K.A.T."/>
            <person name="Beckman K.B."/>
            <person name="Gohl D.M."/>
        </authorList>
    </citation>
    <scope>NUCLEOTIDE SEQUENCE</scope>
    <source>
        <strain evidence="2">Duluth1</strain>
        <tissue evidence="2">Whole animal</tissue>
    </source>
</reference>
<evidence type="ECO:0000256" key="1">
    <source>
        <dbReference type="SAM" id="MobiDB-lite"/>
    </source>
</evidence>
<keyword evidence="3" id="KW-1185">Reference proteome</keyword>
<feature type="region of interest" description="Disordered" evidence="1">
    <location>
        <begin position="36"/>
        <end position="66"/>
    </location>
</feature>
<accession>A0A9D4CMM6</accession>
<organism evidence="2 3">
    <name type="scientific">Dreissena polymorpha</name>
    <name type="common">Zebra mussel</name>
    <name type="synonym">Mytilus polymorpha</name>
    <dbReference type="NCBI Taxonomy" id="45954"/>
    <lineage>
        <taxon>Eukaryota</taxon>
        <taxon>Metazoa</taxon>
        <taxon>Spiralia</taxon>
        <taxon>Lophotrochozoa</taxon>
        <taxon>Mollusca</taxon>
        <taxon>Bivalvia</taxon>
        <taxon>Autobranchia</taxon>
        <taxon>Heteroconchia</taxon>
        <taxon>Euheterodonta</taxon>
        <taxon>Imparidentia</taxon>
        <taxon>Neoheterodontei</taxon>
        <taxon>Myida</taxon>
        <taxon>Dreissenoidea</taxon>
        <taxon>Dreissenidae</taxon>
        <taxon>Dreissena</taxon>
    </lineage>
</organism>
<proteinExistence type="predicted"/>
<dbReference type="AlphaFoldDB" id="A0A9D4CMM6"/>
<reference evidence="2" key="2">
    <citation type="submission" date="2020-11" db="EMBL/GenBank/DDBJ databases">
        <authorList>
            <person name="McCartney M.A."/>
            <person name="Auch B."/>
            <person name="Kono T."/>
            <person name="Mallez S."/>
            <person name="Becker A."/>
            <person name="Gohl D.M."/>
            <person name="Silverstein K.A.T."/>
            <person name="Koren S."/>
            <person name="Bechman K.B."/>
            <person name="Herman A."/>
            <person name="Abrahante J.E."/>
            <person name="Garbe J."/>
        </authorList>
    </citation>
    <scope>NUCLEOTIDE SEQUENCE</scope>
    <source>
        <strain evidence="2">Duluth1</strain>
        <tissue evidence="2">Whole animal</tissue>
    </source>
</reference>
<dbReference type="Proteomes" id="UP000828390">
    <property type="component" value="Unassembled WGS sequence"/>
</dbReference>
<name>A0A9D4CMM6_DREPO</name>
<dbReference type="EMBL" id="JAIWYP010000012">
    <property type="protein sequence ID" value="KAH3726936.1"/>
    <property type="molecule type" value="Genomic_DNA"/>
</dbReference>
<feature type="compositionally biased region" description="Polar residues" evidence="1">
    <location>
        <begin position="36"/>
        <end position="61"/>
    </location>
</feature>
<sequence>MDSRQSRIVPKPPDQDKRKSLDFLEFFSVDGLLKTPVTTRLPQGPTRSNTGSHDINTQSTRHPYGLHWTNTAKIRIAPDKHGPTRHLHGPTIPDLHDNATDKQSNDTEQTRFAPDRQYII</sequence>